<dbReference type="PANTHER" id="PTHR11102:SF160">
    <property type="entry name" value="ERAD-ASSOCIATED E3 UBIQUITIN-PROTEIN LIGASE COMPONENT HRD3"/>
    <property type="match status" value="1"/>
</dbReference>
<evidence type="ECO:0000259" key="3">
    <source>
        <dbReference type="PROSITE" id="PS51471"/>
    </source>
</evidence>
<dbReference type="Gene3D" id="2.60.120.620">
    <property type="entry name" value="q2cbj1_9rhob like domain"/>
    <property type="match status" value="1"/>
</dbReference>
<dbReference type="EMBL" id="BDSP01000289">
    <property type="protein sequence ID" value="GAX29396.1"/>
    <property type="molecule type" value="Genomic_DNA"/>
</dbReference>
<dbReference type="InterPro" id="IPR006597">
    <property type="entry name" value="Sel1-like"/>
</dbReference>
<dbReference type="PROSITE" id="PS51471">
    <property type="entry name" value="FE2OG_OXY"/>
    <property type="match status" value="1"/>
</dbReference>
<dbReference type="Gene3D" id="1.25.40.10">
    <property type="entry name" value="Tetratricopeptide repeat domain"/>
    <property type="match status" value="1"/>
</dbReference>
<dbReference type="AlphaFoldDB" id="A0A1Z5KSW8"/>
<feature type="domain" description="Fe2OG dioxygenase" evidence="3">
    <location>
        <begin position="189"/>
        <end position="287"/>
    </location>
</feature>
<protein>
    <recommendedName>
        <fullName evidence="3">Fe2OG dioxygenase domain-containing protein</fullName>
    </recommendedName>
</protein>
<name>A0A1Z5KSW8_FISSO</name>
<comment type="similarity">
    <text evidence="1">Belongs to the sel-1 family.</text>
</comment>
<sequence>MHGSHHSKSFILSLLVFVLRNADAQTCSALDGYVRVDNQPLRPKDLPAVQLFQDWQNSTISIHNSLLVNVSSGSIRQAGYSNYTSQVELLSKIVTAEEVSRMLQLLNSPQTFLDQDPDTVDGFSTQEFFLDNDSLRNGESGKPGFESSEQAEQRRELRHALQSIVQPILEERITPYVNQRFAACQGRCTPCYSLLRRYLYGERQSHAPHRDGHSFVTVVVSLSEYGTDYLGGLYVASETSHPYYLKLNQGDAAVHQSDLLHGVKVYPIETEDGLRATRWSWILWFRDSEQCEDESHLWFKDCAEEGNPTCQMMHATKVSSIPGISSEEAMKEVVLWNEKAAEMGHATACVKLARALLGKLPSHLKKNRNEARKLFLRAIESSNDPDAQYGMATLYLEDAGANVILGRPYDDLVKKAVAHLEASALGGHPFAMFNLGMVHMMGYGTKIDHALAGEWFEASGLPEGLAARSMHYSSIGEPEQAVEFQRRAQSLGFGAPWRVLARESTGYGGAGGIDFNLPWPPNESNRVPPKW</sequence>
<evidence type="ECO:0000313" key="5">
    <source>
        <dbReference type="Proteomes" id="UP000198406"/>
    </source>
</evidence>
<dbReference type="InterPro" id="IPR005123">
    <property type="entry name" value="Oxoglu/Fe-dep_dioxygenase_dom"/>
</dbReference>
<dbReference type="InterPro" id="IPR050767">
    <property type="entry name" value="Sel1_AlgK"/>
</dbReference>
<comment type="caution">
    <text evidence="4">The sequence shown here is derived from an EMBL/GenBank/DDBJ whole genome shotgun (WGS) entry which is preliminary data.</text>
</comment>
<organism evidence="4 5">
    <name type="scientific">Fistulifera solaris</name>
    <name type="common">Oleaginous diatom</name>
    <dbReference type="NCBI Taxonomy" id="1519565"/>
    <lineage>
        <taxon>Eukaryota</taxon>
        <taxon>Sar</taxon>
        <taxon>Stramenopiles</taxon>
        <taxon>Ochrophyta</taxon>
        <taxon>Bacillariophyta</taxon>
        <taxon>Bacillariophyceae</taxon>
        <taxon>Bacillariophycidae</taxon>
        <taxon>Naviculales</taxon>
        <taxon>Naviculaceae</taxon>
        <taxon>Fistulifera</taxon>
    </lineage>
</organism>
<gene>
    <name evidence="4" type="ORF">FisN_16Hh164</name>
</gene>
<dbReference type="Proteomes" id="UP000198406">
    <property type="component" value="Unassembled WGS sequence"/>
</dbReference>
<accession>A0A1Z5KSW8</accession>
<dbReference type="InterPro" id="IPR011990">
    <property type="entry name" value="TPR-like_helical_dom_sf"/>
</dbReference>
<dbReference type="PANTHER" id="PTHR11102">
    <property type="entry name" value="SEL-1-LIKE PROTEIN"/>
    <property type="match status" value="1"/>
</dbReference>
<reference evidence="4 5" key="1">
    <citation type="journal article" date="2015" name="Plant Cell">
        <title>Oil accumulation by the oleaginous diatom Fistulifera solaris as revealed by the genome and transcriptome.</title>
        <authorList>
            <person name="Tanaka T."/>
            <person name="Maeda Y."/>
            <person name="Veluchamy A."/>
            <person name="Tanaka M."/>
            <person name="Abida H."/>
            <person name="Marechal E."/>
            <person name="Bowler C."/>
            <person name="Muto M."/>
            <person name="Sunaga Y."/>
            <person name="Tanaka M."/>
            <person name="Yoshino T."/>
            <person name="Taniguchi T."/>
            <person name="Fukuda Y."/>
            <person name="Nemoto M."/>
            <person name="Matsumoto M."/>
            <person name="Wong P.S."/>
            <person name="Aburatani S."/>
            <person name="Fujibuchi W."/>
        </authorList>
    </citation>
    <scope>NUCLEOTIDE SEQUENCE [LARGE SCALE GENOMIC DNA]</scope>
    <source>
        <strain evidence="4 5">JPCC DA0580</strain>
    </source>
</reference>
<evidence type="ECO:0000256" key="1">
    <source>
        <dbReference type="ARBA" id="ARBA00038101"/>
    </source>
</evidence>
<dbReference type="OrthoDB" id="45949at2759"/>
<feature type="signal peptide" evidence="2">
    <location>
        <begin position="1"/>
        <end position="24"/>
    </location>
</feature>
<evidence type="ECO:0000256" key="2">
    <source>
        <dbReference type="SAM" id="SignalP"/>
    </source>
</evidence>
<feature type="chain" id="PRO_5013346359" description="Fe2OG dioxygenase domain-containing protein" evidence="2">
    <location>
        <begin position="25"/>
        <end position="531"/>
    </location>
</feature>
<keyword evidence="2" id="KW-0732">Signal</keyword>
<dbReference type="InParanoid" id="A0A1Z5KSW8"/>
<proteinExistence type="inferred from homology"/>
<evidence type="ECO:0000313" key="4">
    <source>
        <dbReference type="EMBL" id="GAX29396.1"/>
    </source>
</evidence>
<dbReference type="Pfam" id="PF08238">
    <property type="entry name" value="Sel1"/>
    <property type="match status" value="3"/>
</dbReference>
<keyword evidence="5" id="KW-1185">Reference proteome</keyword>
<dbReference type="SMART" id="SM00671">
    <property type="entry name" value="SEL1"/>
    <property type="match status" value="3"/>
</dbReference>
<dbReference type="SUPFAM" id="SSF81901">
    <property type="entry name" value="HCP-like"/>
    <property type="match status" value="1"/>
</dbReference>